<comment type="caution">
    <text evidence="8">The sequence shown here is derived from an EMBL/GenBank/DDBJ whole genome shotgun (WGS) entry which is preliminary data.</text>
</comment>
<proteinExistence type="predicted"/>
<dbReference type="CDD" id="cd07185">
    <property type="entry name" value="OmpA_C-like"/>
    <property type="match status" value="1"/>
</dbReference>
<evidence type="ECO:0000256" key="4">
    <source>
        <dbReference type="PROSITE-ProRule" id="PRU00473"/>
    </source>
</evidence>
<dbReference type="Proteomes" id="UP000050863">
    <property type="component" value="Unassembled WGS sequence"/>
</dbReference>
<evidence type="ECO:0000256" key="6">
    <source>
        <dbReference type="SAM" id="SignalP"/>
    </source>
</evidence>
<evidence type="ECO:0000259" key="7">
    <source>
        <dbReference type="PROSITE" id="PS51123"/>
    </source>
</evidence>
<feature type="chain" id="PRO_5006443062" description="OmpA-like domain-containing protein" evidence="6">
    <location>
        <begin position="30"/>
        <end position="227"/>
    </location>
</feature>
<keyword evidence="9" id="KW-1185">Reference proteome</keyword>
<reference evidence="8 9" key="1">
    <citation type="submission" date="2014-03" db="EMBL/GenBank/DDBJ databases">
        <title>Bradyrhizobium valentinum sp. nov., isolated from effective nodules of Lupinus mariae-josephae, a lupine endemic of basic-lime soils in Eastern Spain.</title>
        <authorList>
            <person name="Duran D."/>
            <person name="Rey L."/>
            <person name="Navarro A."/>
            <person name="Busquets A."/>
            <person name="Imperial J."/>
            <person name="Ruiz-Argueso T."/>
        </authorList>
    </citation>
    <scope>NUCLEOTIDE SEQUENCE [LARGE SCALE GENOMIC DNA]</scope>
    <source>
        <strain evidence="8 9">PAC68</strain>
    </source>
</reference>
<evidence type="ECO:0000313" key="8">
    <source>
        <dbReference type="EMBL" id="KRR07137.1"/>
    </source>
</evidence>
<evidence type="ECO:0000313" key="9">
    <source>
        <dbReference type="Proteomes" id="UP000050863"/>
    </source>
</evidence>
<organism evidence="8 9">
    <name type="scientific">Bradyrhizobium jicamae</name>
    <dbReference type="NCBI Taxonomy" id="280332"/>
    <lineage>
        <taxon>Bacteria</taxon>
        <taxon>Pseudomonadati</taxon>
        <taxon>Pseudomonadota</taxon>
        <taxon>Alphaproteobacteria</taxon>
        <taxon>Hyphomicrobiales</taxon>
        <taxon>Nitrobacteraceae</taxon>
        <taxon>Bradyrhizobium</taxon>
    </lineage>
</organism>
<evidence type="ECO:0000256" key="3">
    <source>
        <dbReference type="ARBA" id="ARBA00023237"/>
    </source>
</evidence>
<accession>A0A0R3LH90</accession>
<dbReference type="AlphaFoldDB" id="A0A0R3LH90"/>
<dbReference type="EMBL" id="LLXZ01000104">
    <property type="protein sequence ID" value="KRR07137.1"/>
    <property type="molecule type" value="Genomic_DNA"/>
</dbReference>
<dbReference type="InterPro" id="IPR006664">
    <property type="entry name" value="OMP_bac"/>
</dbReference>
<name>A0A0R3LH90_9BRAD</name>
<dbReference type="InterPro" id="IPR006665">
    <property type="entry name" value="OmpA-like"/>
</dbReference>
<feature type="region of interest" description="Disordered" evidence="5">
    <location>
        <begin position="204"/>
        <end position="227"/>
    </location>
</feature>
<keyword evidence="2 4" id="KW-0472">Membrane</keyword>
<evidence type="ECO:0000256" key="2">
    <source>
        <dbReference type="ARBA" id="ARBA00023136"/>
    </source>
</evidence>
<dbReference type="Pfam" id="PF00691">
    <property type="entry name" value="OmpA"/>
    <property type="match status" value="1"/>
</dbReference>
<dbReference type="PANTHER" id="PTHR30329">
    <property type="entry name" value="STATOR ELEMENT OF FLAGELLAR MOTOR COMPLEX"/>
    <property type="match status" value="1"/>
</dbReference>
<dbReference type="OrthoDB" id="9792021at2"/>
<dbReference type="RefSeq" id="WP_057836485.1">
    <property type="nucleotide sequence ID" value="NZ_LLXZ01000104.1"/>
</dbReference>
<dbReference type="GO" id="GO:0009279">
    <property type="term" value="C:cell outer membrane"/>
    <property type="evidence" value="ECO:0007669"/>
    <property type="project" value="UniProtKB-SubCell"/>
</dbReference>
<keyword evidence="3" id="KW-0998">Cell outer membrane</keyword>
<gene>
    <name evidence="8" type="ORF">CQ12_30675</name>
</gene>
<dbReference type="InterPro" id="IPR050330">
    <property type="entry name" value="Bact_OuterMem_StrucFunc"/>
</dbReference>
<dbReference type="SUPFAM" id="SSF103088">
    <property type="entry name" value="OmpA-like"/>
    <property type="match status" value="1"/>
</dbReference>
<sequence>MMRWTSGKLRGIGLLLGALSLMVLPTAAARAQTATSTADIIEKLAVEAESDLDVTALRQQAADRIKARADAQPQKRPPIAPQLTKLPQLRFDVVFDQDSSLIRPASYQTIGSIADALTDPKTRPYRYLIVDHVESAGRRDHNLILSQRRAESIRDVLVNTFKVAPKRLQALGLGEEQLQDVNRPASPANARVQIIVVGKFETAEPAKPATPAAATQKGTAGAKKKKQ</sequence>
<evidence type="ECO:0000256" key="5">
    <source>
        <dbReference type="SAM" id="MobiDB-lite"/>
    </source>
</evidence>
<dbReference type="STRING" id="280332.CQ12_30675"/>
<dbReference type="PANTHER" id="PTHR30329:SF21">
    <property type="entry name" value="LIPOPROTEIN YIAD-RELATED"/>
    <property type="match status" value="1"/>
</dbReference>
<feature type="compositionally biased region" description="Low complexity" evidence="5">
    <location>
        <begin position="204"/>
        <end position="221"/>
    </location>
</feature>
<dbReference type="Gene3D" id="3.30.1330.60">
    <property type="entry name" value="OmpA-like domain"/>
    <property type="match status" value="1"/>
</dbReference>
<feature type="signal peptide" evidence="6">
    <location>
        <begin position="1"/>
        <end position="29"/>
    </location>
</feature>
<keyword evidence="6" id="KW-0732">Signal</keyword>
<feature type="domain" description="OmpA-like" evidence="7">
    <location>
        <begin position="82"/>
        <end position="200"/>
    </location>
</feature>
<comment type="subcellular location">
    <subcellularLocation>
        <location evidence="1">Cell outer membrane</location>
    </subcellularLocation>
</comment>
<evidence type="ECO:0000256" key="1">
    <source>
        <dbReference type="ARBA" id="ARBA00004442"/>
    </source>
</evidence>
<dbReference type="PRINTS" id="PR01021">
    <property type="entry name" value="OMPADOMAIN"/>
</dbReference>
<protein>
    <recommendedName>
        <fullName evidence="7">OmpA-like domain-containing protein</fullName>
    </recommendedName>
</protein>
<dbReference type="InterPro" id="IPR036737">
    <property type="entry name" value="OmpA-like_sf"/>
</dbReference>
<dbReference type="PROSITE" id="PS51123">
    <property type="entry name" value="OMPA_2"/>
    <property type="match status" value="1"/>
</dbReference>